<gene>
    <name evidence="4" type="ORF">HYH03_015502</name>
</gene>
<feature type="domain" description="CobW/HypB/UreG nucleotide-binding" evidence="2">
    <location>
        <begin position="10"/>
        <end position="193"/>
    </location>
</feature>
<proteinExistence type="predicted"/>
<reference evidence="4" key="1">
    <citation type="journal article" date="2020" name="bioRxiv">
        <title>Comparative genomics of Chlamydomonas.</title>
        <authorList>
            <person name="Craig R.J."/>
            <person name="Hasan A.R."/>
            <person name="Ness R.W."/>
            <person name="Keightley P.D."/>
        </authorList>
    </citation>
    <scope>NUCLEOTIDE SEQUENCE</scope>
    <source>
        <strain evidence="4">CCAP 11/70</strain>
    </source>
</reference>
<evidence type="ECO:0000259" key="2">
    <source>
        <dbReference type="Pfam" id="PF02492"/>
    </source>
</evidence>
<feature type="domain" description="CobW C-terminal" evidence="3">
    <location>
        <begin position="348"/>
        <end position="417"/>
    </location>
</feature>
<dbReference type="OrthoDB" id="272672at2759"/>
<dbReference type="EMBL" id="JAEHOE010000122">
    <property type="protein sequence ID" value="KAG2485791.1"/>
    <property type="molecule type" value="Genomic_DNA"/>
</dbReference>
<evidence type="ECO:0008006" key="6">
    <source>
        <dbReference type="Google" id="ProtNLM"/>
    </source>
</evidence>
<dbReference type="InterPro" id="IPR003495">
    <property type="entry name" value="CobW/HypB/UreG_nucleotide-bd"/>
</dbReference>
<comment type="caution">
    <text evidence="4">The sequence shown here is derived from an EMBL/GenBank/DDBJ whole genome shotgun (WGS) entry which is preliminary data.</text>
</comment>
<dbReference type="SUPFAM" id="SSF52540">
    <property type="entry name" value="P-loop containing nucleoside triphosphate hydrolases"/>
    <property type="match status" value="1"/>
</dbReference>
<dbReference type="PANTHER" id="PTHR13748:SF46">
    <property type="entry name" value="ZINC CHAPERONE YEIR"/>
    <property type="match status" value="1"/>
</dbReference>
<dbReference type="Pfam" id="PF07683">
    <property type="entry name" value="CobW_C"/>
    <property type="match status" value="1"/>
</dbReference>
<feature type="region of interest" description="Disordered" evidence="1">
    <location>
        <begin position="285"/>
        <end position="341"/>
    </location>
</feature>
<evidence type="ECO:0000259" key="3">
    <source>
        <dbReference type="Pfam" id="PF07683"/>
    </source>
</evidence>
<dbReference type="InterPro" id="IPR027417">
    <property type="entry name" value="P-loop_NTPase"/>
</dbReference>
<dbReference type="InterPro" id="IPR011629">
    <property type="entry name" value="CobW-like_C"/>
</dbReference>
<feature type="compositionally biased region" description="Low complexity" evidence="1">
    <location>
        <begin position="301"/>
        <end position="316"/>
    </location>
</feature>
<keyword evidence="5" id="KW-1185">Reference proteome</keyword>
<dbReference type="PANTHER" id="PTHR13748">
    <property type="entry name" value="COBW-RELATED"/>
    <property type="match status" value="1"/>
</dbReference>
<dbReference type="InterPro" id="IPR051316">
    <property type="entry name" value="Zinc-reg_GTPase_activator"/>
</dbReference>
<evidence type="ECO:0000313" key="5">
    <source>
        <dbReference type="Proteomes" id="UP000612055"/>
    </source>
</evidence>
<organism evidence="4 5">
    <name type="scientific">Edaphochlamys debaryana</name>
    <dbReference type="NCBI Taxonomy" id="47281"/>
    <lineage>
        <taxon>Eukaryota</taxon>
        <taxon>Viridiplantae</taxon>
        <taxon>Chlorophyta</taxon>
        <taxon>core chlorophytes</taxon>
        <taxon>Chlorophyceae</taxon>
        <taxon>CS clade</taxon>
        <taxon>Chlamydomonadales</taxon>
        <taxon>Chlamydomonadales incertae sedis</taxon>
        <taxon>Edaphochlamys</taxon>
    </lineage>
</organism>
<dbReference type="Proteomes" id="UP000612055">
    <property type="component" value="Unassembled WGS sequence"/>
</dbReference>
<dbReference type="AlphaFoldDB" id="A0A835XL12"/>
<protein>
    <recommendedName>
        <fullName evidence="6">CobW C-terminal domain-containing protein</fullName>
    </recommendedName>
</protein>
<accession>A0A835XL12</accession>
<name>A0A835XL12_9CHLO</name>
<dbReference type="Pfam" id="PF02492">
    <property type="entry name" value="cobW"/>
    <property type="match status" value="1"/>
</dbReference>
<evidence type="ECO:0000256" key="1">
    <source>
        <dbReference type="SAM" id="MobiDB-lite"/>
    </source>
</evidence>
<dbReference type="CDD" id="cd03112">
    <property type="entry name" value="CobW-like"/>
    <property type="match status" value="1"/>
</dbReference>
<evidence type="ECO:0000313" key="4">
    <source>
        <dbReference type="EMBL" id="KAG2485791.1"/>
    </source>
</evidence>
<dbReference type="Gene3D" id="3.40.50.300">
    <property type="entry name" value="P-loop containing nucleotide triphosphate hydrolases"/>
    <property type="match status" value="1"/>
</dbReference>
<dbReference type="GO" id="GO:0005737">
    <property type="term" value="C:cytoplasm"/>
    <property type="evidence" value="ECO:0007669"/>
    <property type="project" value="TreeGrafter"/>
</dbReference>
<feature type="compositionally biased region" description="Basic and acidic residues" evidence="1">
    <location>
        <begin position="329"/>
        <end position="338"/>
    </location>
</feature>
<sequence length="510" mass="52139">MREWKLPVAVNIVTGALGVGKTTAIKNLLAQKPADERWALLINEFGQLGIDAALVEAEAGGTGSSSTATGSGSSSGLVVRELAGGCLCCTLSGPLGVAIAQLAKPHRLIIEPSGLGHPAGLLDTLYSEHLRTALAVLAVVCLVDVRAAAEAQADGGGFAGALADETVQDQINVADVLVGHKADLADAAATEAFWHWAEGLYPPKAQVLLASNGQIDPAVLDLPRAPVFRPLFNPRAHSSRRAAQLLGPGRLAAVAAAGDGNGGAGDSAAAAALNRLRLADAGLQADEPSAASPAPDPPLVLAPRRPTRFPSTSPQPAGADAGSSSQGRGLDEGEDAHRGPGPGSASCGWLFCADDVFDRARLVGVLDEIWRSPATVRLKGIFRVGKSSYVVPYRTTGGDVELRPMSYRRESRLEVIVELGRRLFRGVEPGEQQADRQAELHVGAGPSSSVTGRLGTGVVAAAPQVGKAPGGACSDAGPESGSRAAGALAEALAYGDWDTVEQALLEALQG</sequence>